<feature type="compositionally biased region" description="Polar residues" evidence="1">
    <location>
        <begin position="324"/>
        <end position="356"/>
    </location>
</feature>
<feature type="compositionally biased region" description="Low complexity" evidence="1">
    <location>
        <begin position="417"/>
        <end position="435"/>
    </location>
</feature>
<feature type="compositionally biased region" description="Low complexity" evidence="1">
    <location>
        <begin position="505"/>
        <end position="525"/>
    </location>
</feature>
<dbReference type="InterPro" id="IPR036181">
    <property type="entry name" value="MIT_dom_sf"/>
</dbReference>
<dbReference type="Pfam" id="PF04212">
    <property type="entry name" value="MIT"/>
    <property type="match status" value="1"/>
</dbReference>
<feature type="domain" description="MIT" evidence="2">
    <location>
        <begin position="55"/>
        <end position="115"/>
    </location>
</feature>
<sequence>MSTPATNSTSRHLTTTTTNSRTLSKTTEPGNSANSSIQQPPPSPRAHSKSILTIALQKAQSAVLLDSANNVAAALAAYKQTVRLLSQVIDKAANEADRQRLQNIHDTYAERIKLLSTIVPPANEDVINSENGPNSDTRNSNHTRQRSASCTEPGTSPQPVINSRTVDKRKNNPSDHKKQIDVLDKATQKKAKVLQHTNSSQIDDPSHVDVTNVNGITFNANDPESIQKTRPTRKKSTSSISTTRSWNSRKSFMSDKTTPPHSDYESAAERPKSPAESTEGNESSMSLSDIGSGSEDQYDVYGQLIRDEEIIIKHVKSKSDPTRIDTNSNGNSMSYKQQLYQSIISGEQKRSSSINSPRILIPPPPKGDPPKPTQLKTLQPETVYVKPKVSSPTFLPPDPPSVPPPPGGETLEKKSPSARASPSPKPLPISSKSEPNLLASQHQDSNGDVFSPPLPTKTRSKASPTNVVINKVFSKESPASRRPGPLPLTQEKQINSRIVLTRVASSQDTTTPSSPGPPRRSASNPGQSRKGSNGLRFNPHLSTLPGSPTVASNSPTSPWVSGFNVQSPALSSPMFSPGLNRSDSARVYDASYSSLYSEDSGIHMAGQNAPPESPPDDVHMRPFWLMRLLGRTMASGGYLTEKLYVPNRVWAQATVKFSAIEAKVSSCDIIYNCLLRLEKIPVHDMDGLVKELDSIDSTIETIQNTLARKLSYVESTNGKSRQSTNSIMNWGNKISQRLDRMSDKRSETNTYVEILLKVFANAKVVGEYRLHFEILRLELL</sequence>
<keyword evidence="4" id="KW-1185">Reference proteome</keyword>
<evidence type="ECO:0000256" key="1">
    <source>
        <dbReference type="SAM" id="MobiDB-lite"/>
    </source>
</evidence>
<feature type="compositionally biased region" description="Low complexity" evidence="1">
    <location>
        <begin position="283"/>
        <end position="294"/>
    </location>
</feature>
<accession>A0A9N9A8N1</accession>
<dbReference type="PANTHER" id="PTHR37327">
    <property type="entry name" value="CHROMOSOME 1, WHOLE GENOME SHOTGUN SEQUENCE"/>
    <property type="match status" value="1"/>
</dbReference>
<feature type="compositionally biased region" description="Basic and acidic residues" evidence="1">
    <location>
        <begin position="313"/>
        <end position="323"/>
    </location>
</feature>
<feature type="region of interest" description="Disordered" evidence="1">
    <location>
        <begin position="313"/>
        <end position="556"/>
    </location>
</feature>
<protein>
    <submittedName>
        <fullName evidence="3">5074_t:CDS:1</fullName>
    </submittedName>
</protein>
<proteinExistence type="predicted"/>
<feature type="region of interest" description="Disordered" evidence="1">
    <location>
        <begin position="123"/>
        <end position="301"/>
    </location>
</feature>
<organism evidence="3 4">
    <name type="scientific">Paraglomus brasilianum</name>
    <dbReference type="NCBI Taxonomy" id="144538"/>
    <lineage>
        <taxon>Eukaryota</taxon>
        <taxon>Fungi</taxon>
        <taxon>Fungi incertae sedis</taxon>
        <taxon>Mucoromycota</taxon>
        <taxon>Glomeromycotina</taxon>
        <taxon>Glomeromycetes</taxon>
        <taxon>Paraglomerales</taxon>
        <taxon>Paraglomeraceae</taxon>
        <taxon>Paraglomus</taxon>
    </lineage>
</organism>
<feature type="compositionally biased region" description="Low complexity" evidence="1">
    <location>
        <begin position="1"/>
        <end position="27"/>
    </location>
</feature>
<feature type="compositionally biased region" description="Polar residues" evidence="1">
    <location>
        <begin position="540"/>
        <end position="556"/>
    </location>
</feature>
<evidence type="ECO:0000259" key="2">
    <source>
        <dbReference type="Pfam" id="PF04212"/>
    </source>
</evidence>
<gene>
    <name evidence="3" type="ORF">PBRASI_LOCUS3672</name>
</gene>
<feature type="compositionally biased region" description="Pro residues" evidence="1">
    <location>
        <begin position="394"/>
        <end position="407"/>
    </location>
</feature>
<feature type="compositionally biased region" description="Basic and acidic residues" evidence="1">
    <location>
        <begin position="262"/>
        <end position="273"/>
    </location>
</feature>
<dbReference type="PANTHER" id="PTHR37327:SF1">
    <property type="entry name" value="MICROTUBULE INTERACTING AND TRANSPORT DOMAIN-CONTAINING PROTEIN"/>
    <property type="match status" value="1"/>
</dbReference>
<dbReference type="Proteomes" id="UP000789739">
    <property type="component" value="Unassembled WGS sequence"/>
</dbReference>
<dbReference type="Gene3D" id="1.20.58.80">
    <property type="entry name" value="Phosphotransferase system, lactose/cellobiose-type IIA subunit"/>
    <property type="match status" value="1"/>
</dbReference>
<evidence type="ECO:0000313" key="3">
    <source>
        <dbReference type="EMBL" id="CAG8521958.1"/>
    </source>
</evidence>
<feature type="compositionally biased region" description="Polar residues" evidence="1">
    <location>
        <begin position="438"/>
        <end position="448"/>
    </location>
</feature>
<dbReference type="SUPFAM" id="SSF116846">
    <property type="entry name" value="MIT domain"/>
    <property type="match status" value="1"/>
</dbReference>
<name>A0A9N9A8N1_9GLOM</name>
<dbReference type="InterPro" id="IPR007330">
    <property type="entry name" value="MIT_dom"/>
</dbReference>
<dbReference type="OrthoDB" id="2245455at2759"/>
<feature type="compositionally biased region" description="Polar residues" evidence="1">
    <location>
        <begin position="126"/>
        <end position="164"/>
    </location>
</feature>
<feature type="compositionally biased region" description="Pro residues" evidence="1">
    <location>
        <begin position="360"/>
        <end position="372"/>
    </location>
</feature>
<feature type="compositionally biased region" description="Polar residues" evidence="1">
    <location>
        <begin position="195"/>
        <end position="226"/>
    </location>
</feature>
<feature type="region of interest" description="Disordered" evidence="1">
    <location>
        <begin position="1"/>
        <end position="49"/>
    </location>
</feature>
<feature type="compositionally biased region" description="Basic and acidic residues" evidence="1">
    <location>
        <begin position="165"/>
        <end position="187"/>
    </location>
</feature>
<feature type="compositionally biased region" description="Polar residues" evidence="1">
    <location>
        <begin position="28"/>
        <end position="38"/>
    </location>
</feature>
<reference evidence="3" key="1">
    <citation type="submission" date="2021-06" db="EMBL/GenBank/DDBJ databases">
        <authorList>
            <person name="Kallberg Y."/>
            <person name="Tangrot J."/>
            <person name="Rosling A."/>
        </authorList>
    </citation>
    <scope>NUCLEOTIDE SEQUENCE</scope>
    <source>
        <strain evidence="3">BR232B</strain>
    </source>
</reference>
<feature type="compositionally biased region" description="Polar residues" evidence="1">
    <location>
        <begin position="246"/>
        <end position="260"/>
    </location>
</feature>
<dbReference type="EMBL" id="CAJVPI010000341">
    <property type="protein sequence ID" value="CAG8521958.1"/>
    <property type="molecule type" value="Genomic_DNA"/>
</dbReference>
<dbReference type="AlphaFoldDB" id="A0A9N9A8N1"/>
<evidence type="ECO:0000313" key="4">
    <source>
        <dbReference type="Proteomes" id="UP000789739"/>
    </source>
</evidence>
<comment type="caution">
    <text evidence="3">The sequence shown here is derived from an EMBL/GenBank/DDBJ whole genome shotgun (WGS) entry which is preliminary data.</text>
</comment>